<gene>
    <name evidence="1" type="ORF">K441DRAFT_593368</name>
</gene>
<dbReference type="EMBL" id="KV748258">
    <property type="protein sequence ID" value="OCK87625.1"/>
    <property type="molecule type" value="Genomic_DNA"/>
</dbReference>
<evidence type="ECO:0000313" key="2">
    <source>
        <dbReference type="Proteomes" id="UP000250078"/>
    </source>
</evidence>
<dbReference type="Proteomes" id="UP000250078">
    <property type="component" value="Unassembled WGS sequence"/>
</dbReference>
<evidence type="ECO:0000313" key="1">
    <source>
        <dbReference type="EMBL" id="OCK87625.1"/>
    </source>
</evidence>
<reference evidence="1 2" key="1">
    <citation type="journal article" date="2016" name="Nat. Commun.">
        <title>Ectomycorrhizal ecology is imprinted in the genome of the dominant symbiotic fungus Cenococcum geophilum.</title>
        <authorList>
            <consortium name="DOE Joint Genome Institute"/>
            <person name="Peter M."/>
            <person name="Kohler A."/>
            <person name="Ohm R.A."/>
            <person name="Kuo A."/>
            <person name="Krutzmann J."/>
            <person name="Morin E."/>
            <person name="Arend M."/>
            <person name="Barry K.W."/>
            <person name="Binder M."/>
            <person name="Choi C."/>
            <person name="Clum A."/>
            <person name="Copeland A."/>
            <person name="Grisel N."/>
            <person name="Haridas S."/>
            <person name="Kipfer T."/>
            <person name="LaButti K."/>
            <person name="Lindquist E."/>
            <person name="Lipzen A."/>
            <person name="Maire R."/>
            <person name="Meier B."/>
            <person name="Mihaltcheva S."/>
            <person name="Molinier V."/>
            <person name="Murat C."/>
            <person name="Poggeler S."/>
            <person name="Quandt C.A."/>
            <person name="Sperisen C."/>
            <person name="Tritt A."/>
            <person name="Tisserant E."/>
            <person name="Crous P.W."/>
            <person name="Henrissat B."/>
            <person name="Nehls U."/>
            <person name="Egli S."/>
            <person name="Spatafora J.W."/>
            <person name="Grigoriev I.V."/>
            <person name="Martin F.M."/>
        </authorList>
    </citation>
    <scope>NUCLEOTIDE SEQUENCE [LARGE SCALE GENOMIC DNA]</scope>
    <source>
        <strain evidence="1 2">1.58</strain>
    </source>
</reference>
<accession>A0ACC8EMZ2</accession>
<keyword evidence="2" id="KW-1185">Reference proteome</keyword>
<sequence length="258" mass="28675">MDNAFNSLDTNKTVTARQESSNHPNVNGEKEGLGIDEEIKIVKKRQPVAKLDEPRLLSAAGIPKLRRISKDRLKFKGKGHEFSDIARLLNMYQLWLDDLYPRAKFADGLAIIEKLGHSKRIQMMRKEWIEEGKPKATKEIDQGRNNHNEEDATTGRSEVNAEQNTPIERTTVETDLETPVPDDATITIEEPTNNGARASPNGDEIDALLAEESALGALDNNLLISGIATASRPSKPTAVQDDEFVDDMEAMAEMDGLW</sequence>
<proteinExistence type="predicted"/>
<name>A0ACC8EMZ2_9PEZI</name>
<protein>
    <submittedName>
        <fullName evidence="1">Swi3-domain-containing protein</fullName>
    </submittedName>
</protein>
<organism evidence="1 2">
    <name type="scientific">Cenococcum geophilum 1.58</name>
    <dbReference type="NCBI Taxonomy" id="794803"/>
    <lineage>
        <taxon>Eukaryota</taxon>
        <taxon>Fungi</taxon>
        <taxon>Dikarya</taxon>
        <taxon>Ascomycota</taxon>
        <taxon>Pezizomycotina</taxon>
        <taxon>Dothideomycetes</taxon>
        <taxon>Pleosporomycetidae</taxon>
        <taxon>Gloniales</taxon>
        <taxon>Gloniaceae</taxon>
        <taxon>Cenococcum</taxon>
    </lineage>
</organism>